<evidence type="ECO:0000256" key="2">
    <source>
        <dbReference type="ARBA" id="ARBA00022707"/>
    </source>
</evidence>
<evidence type="ECO:0000313" key="7">
    <source>
        <dbReference type="EMBL" id="OEL36910.1"/>
    </source>
</evidence>
<name>A0A1E5WIE5_9POAL</name>
<evidence type="ECO:0000313" key="8">
    <source>
        <dbReference type="Proteomes" id="UP000095767"/>
    </source>
</evidence>
<keyword evidence="4" id="KW-0931">ER-Golgi transport</keyword>
<dbReference type="OrthoDB" id="2011769at2759"/>
<keyword evidence="2" id="KW-0519">Myristate</keyword>
<protein>
    <recommendedName>
        <fullName evidence="9">ADP-ribosylation factor 1</fullName>
    </recommendedName>
</protein>
<dbReference type="InterPro" id="IPR006689">
    <property type="entry name" value="Small_GTPase_ARF/SAR"/>
</dbReference>
<evidence type="ECO:0008006" key="9">
    <source>
        <dbReference type="Google" id="ProtNLM"/>
    </source>
</evidence>
<dbReference type="GO" id="GO:0016192">
    <property type="term" value="P:vesicle-mediated transport"/>
    <property type="evidence" value="ECO:0007669"/>
    <property type="project" value="UniProtKB-KW"/>
</dbReference>
<dbReference type="GO" id="GO:0003924">
    <property type="term" value="F:GTPase activity"/>
    <property type="evidence" value="ECO:0007669"/>
    <property type="project" value="InterPro"/>
</dbReference>
<comment type="caution">
    <text evidence="7">The sequence shown here is derived from an EMBL/GenBank/DDBJ whole genome shotgun (WGS) entry which is preliminary data.</text>
</comment>
<keyword evidence="5 6" id="KW-0342">GTP-binding</keyword>
<dbReference type="PANTHER" id="PTHR11711">
    <property type="entry name" value="ADP RIBOSYLATION FACTOR-RELATED"/>
    <property type="match status" value="1"/>
</dbReference>
<reference evidence="7 8" key="1">
    <citation type="submission" date="2016-09" db="EMBL/GenBank/DDBJ databases">
        <title>The draft genome of Dichanthelium oligosanthes: A C3 panicoid grass species.</title>
        <authorList>
            <person name="Studer A.J."/>
            <person name="Schnable J.C."/>
            <person name="Brutnell T.P."/>
        </authorList>
    </citation>
    <scope>NUCLEOTIDE SEQUENCE [LARGE SCALE GENOMIC DNA]</scope>
    <source>
        <strain evidence="8">cv. Kellogg 1175</strain>
        <tissue evidence="7">Leaf</tissue>
    </source>
</reference>
<evidence type="ECO:0000256" key="6">
    <source>
        <dbReference type="PIRSR" id="PIRSR606689-1"/>
    </source>
</evidence>
<dbReference type="Gene3D" id="3.40.50.300">
    <property type="entry name" value="P-loop containing nucleotide triphosphate hydrolases"/>
    <property type="match status" value="2"/>
</dbReference>
<dbReference type="InterPro" id="IPR027417">
    <property type="entry name" value="P-loop_NTPase"/>
</dbReference>
<organism evidence="7 8">
    <name type="scientific">Dichanthelium oligosanthes</name>
    <dbReference type="NCBI Taxonomy" id="888268"/>
    <lineage>
        <taxon>Eukaryota</taxon>
        <taxon>Viridiplantae</taxon>
        <taxon>Streptophyta</taxon>
        <taxon>Embryophyta</taxon>
        <taxon>Tracheophyta</taxon>
        <taxon>Spermatophyta</taxon>
        <taxon>Magnoliopsida</taxon>
        <taxon>Liliopsida</taxon>
        <taxon>Poales</taxon>
        <taxon>Poaceae</taxon>
        <taxon>PACMAD clade</taxon>
        <taxon>Panicoideae</taxon>
        <taxon>Panicodae</taxon>
        <taxon>Paniceae</taxon>
        <taxon>Dichantheliinae</taxon>
        <taxon>Dichanthelium</taxon>
    </lineage>
</organism>
<keyword evidence="3 6" id="KW-0547">Nucleotide-binding</keyword>
<feature type="binding site" evidence="6">
    <location>
        <begin position="33"/>
        <end position="36"/>
    </location>
    <ligand>
        <name>GTP</name>
        <dbReference type="ChEBI" id="CHEBI:37565"/>
    </ligand>
</feature>
<dbReference type="AlphaFoldDB" id="A0A1E5WIE5"/>
<keyword evidence="4" id="KW-0813">Transport</keyword>
<dbReference type="EMBL" id="LWDX02007418">
    <property type="protein sequence ID" value="OEL36910.1"/>
    <property type="molecule type" value="Genomic_DNA"/>
</dbReference>
<keyword evidence="8" id="KW-1185">Reference proteome</keyword>
<dbReference type="Pfam" id="PF00025">
    <property type="entry name" value="Arf"/>
    <property type="match status" value="1"/>
</dbReference>
<evidence type="ECO:0000256" key="3">
    <source>
        <dbReference type="ARBA" id="ARBA00022741"/>
    </source>
</evidence>
<dbReference type="STRING" id="888268.A0A1E5WIE5"/>
<proteinExistence type="inferred from homology"/>
<accession>A0A1E5WIE5</accession>
<dbReference type="GO" id="GO:0005525">
    <property type="term" value="F:GTP binding"/>
    <property type="evidence" value="ECO:0007669"/>
    <property type="project" value="UniProtKB-KW"/>
</dbReference>
<keyword evidence="2" id="KW-0449">Lipoprotein</keyword>
<dbReference type="InterPro" id="IPR024156">
    <property type="entry name" value="Small_GTPase_ARF"/>
</dbReference>
<evidence type="ECO:0000256" key="4">
    <source>
        <dbReference type="ARBA" id="ARBA00022892"/>
    </source>
</evidence>
<dbReference type="SUPFAM" id="SSF52540">
    <property type="entry name" value="P-loop containing nucleoside triphosphate hydrolases"/>
    <property type="match status" value="1"/>
</dbReference>
<evidence type="ECO:0000256" key="5">
    <source>
        <dbReference type="ARBA" id="ARBA00023134"/>
    </source>
</evidence>
<gene>
    <name evidence="7" type="ORF">BAE44_0002071</name>
</gene>
<sequence>MLGLDAAGKTTILYRLKIGEEELRDAALLVFANKQDLPNAMTAAEMAEELGLRSLHRTRRWYRPAAHLI</sequence>
<comment type="similarity">
    <text evidence="1">Belongs to the small GTPase superfamily. Arf family.</text>
</comment>
<evidence type="ECO:0000256" key="1">
    <source>
        <dbReference type="ARBA" id="ARBA00010290"/>
    </source>
</evidence>
<dbReference type="Proteomes" id="UP000095767">
    <property type="component" value="Unassembled WGS sequence"/>
</dbReference>